<dbReference type="InterPro" id="IPR008962">
    <property type="entry name" value="PapD-like_sf"/>
</dbReference>
<evidence type="ECO:0000256" key="3">
    <source>
        <dbReference type="ARBA" id="ARBA00022558"/>
    </source>
</evidence>
<dbReference type="InterPro" id="IPR050643">
    <property type="entry name" value="Periplasmic_pilus_chap"/>
</dbReference>
<dbReference type="PANTHER" id="PTHR30251:SF2">
    <property type="entry name" value="FIMBRIAL CHAPERONE YADV-RELATED"/>
    <property type="match status" value="1"/>
</dbReference>
<evidence type="ECO:0000256" key="7">
    <source>
        <dbReference type="ARBA" id="ARBA00023319"/>
    </source>
</evidence>
<dbReference type="Pfam" id="PF02753">
    <property type="entry name" value="PapD_C"/>
    <property type="match status" value="1"/>
</dbReference>
<dbReference type="RefSeq" id="WP_141132000.1">
    <property type="nucleotide sequence ID" value="NZ_CAMKRK010000008.1"/>
</dbReference>
<keyword evidence="4 9" id="KW-0732">Signal</keyword>
<evidence type="ECO:0000313" key="12">
    <source>
        <dbReference type="EMBL" id="VEI68998.1"/>
    </source>
</evidence>
<dbReference type="GO" id="GO:0030288">
    <property type="term" value="C:outer membrane-bounded periplasmic space"/>
    <property type="evidence" value="ECO:0007669"/>
    <property type="project" value="InterPro"/>
</dbReference>
<comment type="similarity">
    <text evidence="2 8">Belongs to the periplasmic pilus chaperone family.</text>
</comment>
<evidence type="ECO:0000256" key="6">
    <source>
        <dbReference type="ARBA" id="ARBA00023186"/>
    </source>
</evidence>
<proteinExistence type="inferred from homology"/>
<evidence type="ECO:0000313" key="13">
    <source>
        <dbReference type="Proteomes" id="UP000270487"/>
    </source>
</evidence>
<dbReference type="FunFam" id="2.60.40.10:FF:000458">
    <property type="entry name" value="Molecular chaperone FimC"/>
    <property type="match status" value="1"/>
</dbReference>
<feature type="signal peptide" evidence="9">
    <location>
        <begin position="1"/>
        <end position="27"/>
    </location>
</feature>
<feature type="domain" description="Pili assembly chaperone N-terminal" evidence="10">
    <location>
        <begin position="28"/>
        <end position="150"/>
    </location>
</feature>
<evidence type="ECO:0000259" key="11">
    <source>
        <dbReference type="Pfam" id="PF02753"/>
    </source>
</evidence>
<name>A0A3S5ARC3_SERFO</name>
<dbReference type="InterPro" id="IPR013783">
    <property type="entry name" value="Ig-like_fold"/>
</dbReference>
<dbReference type="PANTHER" id="PTHR30251">
    <property type="entry name" value="PILUS ASSEMBLY CHAPERONE"/>
    <property type="match status" value="1"/>
</dbReference>
<dbReference type="Pfam" id="PF00345">
    <property type="entry name" value="PapD_N"/>
    <property type="match status" value="1"/>
</dbReference>
<dbReference type="GO" id="GO:0071555">
    <property type="term" value="P:cell wall organization"/>
    <property type="evidence" value="ECO:0007669"/>
    <property type="project" value="InterPro"/>
</dbReference>
<dbReference type="SUPFAM" id="SSF49584">
    <property type="entry name" value="Periplasmic chaperone C-domain"/>
    <property type="match status" value="1"/>
</dbReference>
<dbReference type="EMBL" id="LR134492">
    <property type="protein sequence ID" value="VEI68998.1"/>
    <property type="molecule type" value="Genomic_DNA"/>
</dbReference>
<dbReference type="Proteomes" id="UP000270487">
    <property type="component" value="Chromosome"/>
</dbReference>
<dbReference type="InterPro" id="IPR018046">
    <property type="entry name" value="Pili_assmbl_chaperone_CS"/>
</dbReference>
<dbReference type="PROSITE" id="PS00635">
    <property type="entry name" value="PILI_CHAPERONE"/>
    <property type="match status" value="1"/>
</dbReference>
<dbReference type="Gene3D" id="2.60.40.10">
    <property type="entry name" value="Immunoglobulins"/>
    <property type="match status" value="2"/>
</dbReference>
<dbReference type="InterPro" id="IPR016147">
    <property type="entry name" value="Pili_assmbl_chaperone_N"/>
</dbReference>
<evidence type="ECO:0000256" key="1">
    <source>
        <dbReference type="ARBA" id="ARBA00004418"/>
    </source>
</evidence>
<evidence type="ECO:0000256" key="4">
    <source>
        <dbReference type="ARBA" id="ARBA00022729"/>
    </source>
</evidence>
<keyword evidence="5" id="KW-0574">Periplasm</keyword>
<comment type="subcellular location">
    <subcellularLocation>
        <location evidence="1 8">Periplasm</location>
    </subcellularLocation>
</comment>
<evidence type="ECO:0000256" key="2">
    <source>
        <dbReference type="ARBA" id="ARBA00007399"/>
    </source>
</evidence>
<evidence type="ECO:0000256" key="5">
    <source>
        <dbReference type="ARBA" id="ARBA00022764"/>
    </source>
</evidence>
<reference evidence="12 13" key="1">
    <citation type="submission" date="2018-12" db="EMBL/GenBank/DDBJ databases">
        <authorList>
            <consortium name="Pathogen Informatics"/>
        </authorList>
    </citation>
    <scope>NUCLEOTIDE SEQUENCE [LARGE SCALE GENOMIC DNA]</scope>
    <source>
        <strain evidence="12 13">NCTC13193</strain>
    </source>
</reference>
<dbReference type="PRINTS" id="PR00969">
    <property type="entry name" value="CHAPERONPILI"/>
</dbReference>
<dbReference type="AlphaFoldDB" id="A0A3S5ARC3"/>
<evidence type="ECO:0000256" key="9">
    <source>
        <dbReference type="SAM" id="SignalP"/>
    </source>
</evidence>
<keyword evidence="6 8" id="KW-0143">Chaperone</keyword>
<keyword evidence="7" id="KW-0393">Immunoglobulin domain</keyword>
<feature type="domain" description="Pili assembly chaperone C-terminal" evidence="11">
    <location>
        <begin position="173"/>
        <end position="227"/>
    </location>
</feature>
<protein>
    <submittedName>
        <fullName evidence="12">Chaperone protein focC</fullName>
    </submittedName>
</protein>
<evidence type="ECO:0000259" key="10">
    <source>
        <dbReference type="Pfam" id="PF00345"/>
    </source>
</evidence>
<feature type="chain" id="PRO_5018766538" evidence="9">
    <location>
        <begin position="28"/>
        <end position="234"/>
    </location>
</feature>
<dbReference type="SUPFAM" id="SSF49354">
    <property type="entry name" value="PapD-like"/>
    <property type="match status" value="1"/>
</dbReference>
<dbReference type="InterPro" id="IPR016148">
    <property type="entry name" value="Pili_assmbl_chaperone_C"/>
</dbReference>
<evidence type="ECO:0000256" key="8">
    <source>
        <dbReference type="RuleBase" id="RU003918"/>
    </source>
</evidence>
<dbReference type="InterPro" id="IPR036316">
    <property type="entry name" value="Pili_assmbl_chap_C_dom_sf"/>
</dbReference>
<dbReference type="InterPro" id="IPR001829">
    <property type="entry name" value="Pili_assmbl_chaperone_bac"/>
</dbReference>
<accession>A0A3S5ARC3</accession>
<gene>
    <name evidence="12" type="primary">focC_8</name>
    <name evidence="12" type="ORF">NCTC13193_02512</name>
</gene>
<sequence length="234" mass="25104">MKLFPLFTARQVGTFAAIALFSSSSLASVVLSGTRVIYPSDAKEVSVKINNVGPSPVLLQSWIDNGDPNAKPAAIKVPFVLTPPMNRVEQGKGQTLRISYAGGTLPMDKESVFWLNVLEVPAKSEAKTNENRLQMAFRTRIKLFYRPAGLPGNANDAFKAVTWNTQGGKVQATNPTPFYVNFVNLSVNGKKLDNAMVAPRSSMVLNLAGNGGSKISGSVVNDYGAVNPFDAVIK</sequence>
<organism evidence="12 13">
    <name type="scientific">Serratia fonticola</name>
    <dbReference type="NCBI Taxonomy" id="47917"/>
    <lineage>
        <taxon>Bacteria</taxon>
        <taxon>Pseudomonadati</taxon>
        <taxon>Pseudomonadota</taxon>
        <taxon>Gammaproteobacteria</taxon>
        <taxon>Enterobacterales</taxon>
        <taxon>Yersiniaceae</taxon>
        <taxon>Serratia</taxon>
    </lineage>
</organism>
<keyword evidence="3" id="KW-1029">Fimbrium biogenesis</keyword>